<proteinExistence type="predicted"/>
<dbReference type="RefSeq" id="WP_222989924.1">
    <property type="nucleotide sequence ID" value="NZ_JAINVV010000004.1"/>
</dbReference>
<comment type="caution">
    <text evidence="2">The sequence shown here is derived from an EMBL/GenBank/DDBJ whole genome shotgun (WGS) entry which is preliminary data.</text>
</comment>
<evidence type="ECO:0000259" key="1">
    <source>
        <dbReference type="PROSITE" id="PS50404"/>
    </source>
</evidence>
<dbReference type="Gene3D" id="3.40.30.10">
    <property type="entry name" value="Glutaredoxin"/>
    <property type="match status" value="1"/>
</dbReference>
<dbReference type="Proteomes" id="UP000706039">
    <property type="component" value="Unassembled WGS sequence"/>
</dbReference>
<sequence>MLKLFIGNKAYSSWSLRGWLAVRQSGLPFEENVVPLYDQDWDQRREGDEFAPSSGKVPILWDDDAVVWDSLAIIEYLAEKAGRERFWPEDAAARAMARSMAAEMHSSFAALRREHSMNIRQIYEAREPSDAVKQDIVRIMQLWAEARARFGGEGDFLFGDFGAADIMFAPVITRFITYQLPVARFAEPYMRAVITHPFMQDWIAGAQEEDWVIEKFERPQGV</sequence>
<dbReference type="InterPro" id="IPR036282">
    <property type="entry name" value="Glutathione-S-Trfase_C_sf"/>
</dbReference>
<dbReference type="Gene3D" id="1.20.1050.10">
    <property type="match status" value="1"/>
</dbReference>
<feature type="domain" description="GST N-terminal" evidence="1">
    <location>
        <begin position="2"/>
        <end position="85"/>
    </location>
</feature>
<dbReference type="SUPFAM" id="SSF47616">
    <property type="entry name" value="GST C-terminal domain-like"/>
    <property type="match status" value="1"/>
</dbReference>
<keyword evidence="3" id="KW-1185">Reference proteome</keyword>
<dbReference type="EMBL" id="JAINVV010000004">
    <property type="protein sequence ID" value="MBY8822876.1"/>
    <property type="molecule type" value="Genomic_DNA"/>
</dbReference>
<evidence type="ECO:0000313" key="3">
    <source>
        <dbReference type="Proteomes" id="UP000706039"/>
    </source>
</evidence>
<dbReference type="SFLD" id="SFLDS00019">
    <property type="entry name" value="Glutathione_Transferase_(cytos"/>
    <property type="match status" value="1"/>
</dbReference>
<name>A0ABS7PNM8_9SPHN</name>
<evidence type="ECO:0000313" key="2">
    <source>
        <dbReference type="EMBL" id="MBY8822876.1"/>
    </source>
</evidence>
<dbReference type="SUPFAM" id="SSF52833">
    <property type="entry name" value="Thioredoxin-like"/>
    <property type="match status" value="1"/>
</dbReference>
<dbReference type="PANTHER" id="PTHR42673:SF4">
    <property type="entry name" value="MALEYLACETOACETATE ISOMERASE"/>
    <property type="match status" value="1"/>
</dbReference>
<organism evidence="2 3">
    <name type="scientific">Sphingomonas colocasiae</name>
    <dbReference type="NCBI Taxonomy" id="1848973"/>
    <lineage>
        <taxon>Bacteria</taxon>
        <taxon>Pseudomonadati</taxon>
        <taxon>Pseudomonadota</taxon>
        <taxon>Alphaproteobacteria</taxon>
        <taxon>Sphingomonadales</taxon>
        <taxon>Sphingomonadaceae</taxon>
        <taxon>Sphingomonas</taxon>
    </lineage>
</organism>
<accession>A0ABS7PNM8</accession>
<gene>
    <name evidence="2" type="ORF">K7G82_11265</name>
</gene>
<dbReference type="CDD" id="cd03194">
    <property type="entry name" value="GST_C_3"/>
    <property type="match status" value="1"/>
</dbReference>
<dbReference type="PROSITE" id="PS50404">
    <property type="entry name" value="GST_NTER"/>
    <property type="match status" value="1"/>
</dbReference>
<dbReference type="Pfam" id="PF13410">
    <property type="entry name" value="GST_C_2"/>
    <property type="match status" value="1"/>
</dbReference>
<dbReference type="Pfam" id="PF13409">
    <property type="entry name" value="GST_N_2"/>
    <property type="match status" value="1"/>
</dbReference>
<dbReference type="CDD" id="cd03043">
    <property type="entry name" value="GST_N_1"/>
    <property type="match status" value="1"/>
</dbReference>
<reference evidence="2 3" key="1">
    <citation type="submission" date="2021-08" db="EMBL/GenBank/DDBJ databases">
        <authorList>
            <person name="Tuo L."/>
        </authorList>
    </citation>
    <scope>NUCLEOTIDE SEQUENCE [LARGE SCALE GENOMIC DNA]</scope>
    <source>
        <strain evidence="2 3">JCM 31229</strain>
    </source>
</reference>
<dbReference type="InterPro" id="IPR004045">
    <property type="entry name" value="Glutathione_S-Trfase_N"/>
</dbReference>
<dbReference type="InterPro" id="IPR040079">
    <property type="entry name" value="Glutathione_S-Trfase"/>
</dbReference>
<protein>
    <submittedName>
        <fullName evidence="2">Glutathione S-transferase family protein</fullName>
    </submittedName>
</protein>
<dbReference type="PANTHER" id="PTHR42673">
    <property type="entry name" value="MALEYLACETOACETATE ISOMERASE"/>
    <property type="match status" value="1"/>
</dbReference>
<dbReference type="InterPro" id="IPR036249">
    <property type="entry name" value="Thioredoxin-like_sf"/>
</dbReference>